<feature type="non-terminal residue" evidence="2">
    <location>
        <position position="722"/>
    </location>
</feature>
<evidence type="ECO:0000256" key="1">
    <source>
        <dbReference type="SAM" id="MobiDB-lite"/>
    </source>
</evidence>
<reference evidence="2" key="1">
    <citation type="submission" date="2023-03" db="EMBL/GenBank/DDBJ databases">
        <title>Massive genome expansion in bonnet fungi (Mycena s.s.) driven by repeated elements and novel gene families across ecological guilds.</title>
        <authorList>
            <consortium name="Lawrence Berkeley National Laboratory"/>
            <person name="Harder C.B."/>
            <person name="Miyauchi S."/>
            <person name="Viragh M."/>
            <person name="Kuo A."/>
            <person name="Thoen E."/>
            <person name="Andreopoulos B."/>
            <person name="Lu D."/>
            <person name="Skrede I."/>
            <person name="Drula E."/>
            <person name="Henrissat B."/>
            <person name="Morin E."/>
            <person name="Kohler A."/>
            <person name="Barry K."/>
            <person name="LaButti K."/>
            <person name="Morin E."/>
            <person name="Salamov A."/>
            <person name="Lipzen A."/>
            <person name="Mereny Z."/>
            <person name="Hegedus B."/>
            <person name="Baldrian P."/>
            <person name="Stursova M."/>
            <person name="Weitz H."/>
            <person name="Taylor A."/>
            <person name="Grigoriev I.V."/>
            <person name="Nagy L.G."/>
            <person name="Martin F."/>
            <person name="Kauserud H."/>
        </authorList>
    </citation>
    <scope>NUCLEOTIDE SEQUENCE</scope>
    <source>
        <strain evidence="2">CBHHK182m</strain>
    </source>
</reference>
<feature type="compositionally biased region" description="Polar residues" evidence="1">
    <location>
        <begin position="673"/>
        <end position="682"/>
    </location>
</feature>
<keyword evidence="3" id="KW-1185">Reference proteome</keyword>
<gene>
    <name evidence="2" type="ORF">B0H16DRAFT_1318933</name>
</gene>
<accession>A0AAD7N8M3</accession>
<dbReference type="Proteomes" id="UP001215598">
    <property type="component" value="Unassembled WGS sequence"/>
</dbReference>
<proteinExistence type="predicted"/>
<evidence type="ECO:0000313" key="2">
    <source>
        <dbReference type="EMBL" id="KAJ7749920.1"/>
    </source>
</evidence>
<feature type="region of interest" description="Disordered" evidence="1">
    <location>
        <begin position="664"/>
        <end position="683"/>
    </location>
</feature>
<organism evidence="2 3">
    <name type="scientific">Mycena metata</name>
    <dbReference type="NCBI Taxonomy" id="1033252"/>
    <lineage>
        <taxon>Eukaryota</taxon>
        <taxon>Fungi</taxon>
        <taxon>Dikarya</taxon>
        <taxon>Basidiomycota</taxon>
        <taxon>Agaricomycotina</taxon>
        <taxon>Agaricomycetes</taxon>
        <taxon>Agaricomycetidae</taxon>
        <taxon>Agaricales</taxon>
        <taxon>Marasmiineae</taxon>
        <taxon>Mycenaceae</taxon>
        <taxon>Mycena</taxon>
    </lineage>
</organism>
<dbReference type="AlphaFoldDB" id="A0AAD7N8M3"/>
<evidence type="ECO:0000313" key="3">
    <source>
        <dbReference type="Proteomes" id="UP001215598"/>
    </source>
</evidence>
<name>A0AAD7N8M3_9AGAR</name>
<protein>
    <submittedName>
        <fullName evidence="2">Uncharacterized protein</fullName>
    </submittedName>
</protein>
<dbReference type="EMBL" id="JARKIB010000067">
    <property type="protein sequence ID" value="KAJ7749920.1"/>
    <property type="molecule type" value="Genomic_DNA"/>
</dbReference>
<sequence>LESSLHDNSACITQLQLDIDTTTSQLNSRDATINGLKASLLAKQTTLTETRNRLYAVLKQANQAKSSLKEIKMAYDTLRIWKPTEGGEYTEAARELARLLTHAGCAASKIEFAVKACAQAFGIQIRHCFISARTVGRALDEGGKYAEIQVARETMEAPGFVESSDGTNHHGLAYELCHVTLLAPSYAPDADDSDQSTWTYKTRFMEVTAALDHTAQHQFDSTVKMATRMASTYSRSPLAARERRVMDKSEYWQKKLGEMKDHAANGKKAFCLSAAHKTDIVTRDLGYLAMDEADVATSHILLTMLSITDEDLADAGKLSESELQVSTEGRSLLAEEVLERKIGQEQFDLLTPTEQSDKTTHCFGGCYCHKDLNVVEYRYKAIKRTYSTLDNVHVPPPVLLANKANTAAINNSGNDSAAAQSAVEASTSGGIKLLQLIGSLFRHKDGECGYQDKCTIFMQNRKLKLYDMDDPGKFPDVSNTRYGSYTYGAAEVVCFVGIMQELIMQVINAKTKSGQENHTELVALALYGMSVSWPYMVLIRTTKDKPINLLSLTDLHRKLPQFCAHVAANPHILLDPTTPQDQLSIDARPFLNDLLLQSILQLQPYLPNLFLIISRMFSGAKTGWIIFTPEFHIGGTFDSLTPWQRAILHLPTTNDPNEGMLGTLKSHSRHRPNSTPNLFTNRTRAEHNNTEAFIKKCCDSKDKKFVMREVRKDGASKKQVEF</sequence>
<comment type="caution">
    <text evidence="2">The sequence shown here is derived from an EMBL/GenBank/DDBJ whole genome shotgun (WGS) entry which is preliminary data.</text>
</comment>